<dbReference type="InterPro" id="IPR026881">
    <property type="entry name" value="WYL_dom"/>
</dbReference>
<evidence type="ECO:0000256" key="1">
    <source>
        <dbReference type="ARBA" id="ARBA00023015"/>
    </source>
</evidence>
<keyword evidence="2" id="KW-0804">Transcription</keyword>
<dbReference type="GO" id="GO:0003700">
    <property type="term" value="F:DNA-binding transcription factor activity"/>
    <property type="evidence" value="ECO:0007669"/>
    <property type="project" value="InterPro"/>
</dbReference>
<dbReference type="PROSITE" id="PS52050">
    <property type="entry name" value="WYL"/>
    <property type="match status" value="1"/>
</dbReference>
<dbReference type="SMART" id="SM00420">
    <property type="entry name" value="HTH_DEOR"/>
    <property type="match status" value="1"/>
</dbReference>
<keyword evidence="5" id="KW-1185">Reference proteome</keyword>
<dbReference type="InterPro" id="IPR013196">
    <property type="entry name" value="HTH_11"/>
</dbReference>
<dbReference type="Pfam" id="PF25583">
    <property type="entry name" value="WCX"/>
    <property type="match status" value="1"/>
</dbReference>
<dbReference type="AlphaFoldDB" id="A0A919WLS4"/>
<organism evidence="4 5">
    <name type="scientific">Robertmurraya siralis</name>
    <dbReference type="NCBI Taxonomy" id="77777"/>
    <lineage>
        <taxon>Bacteria</taxon>
        <taxon>Bacillati</taxon>
        <taxon>Bacillota</taxon>
        <taxon>Bacilli</taxon>
        <taxon>Bacillales</taxon>
        <taxon>Bacillaceae</taxon>
        <taxon>Robertmurraya</taxon>
    </lineage>
</organism>
<gene>
    <name evidence="4" type="ORF">J27TS8_39370</name>
</gene>
<evidence type="ECO:0000313" key="5">
    <source>
        <dbReference type="Proteomes" id="UP000682111"/>
    </source>
</evidence>
<dbReference type="RefSeq" id="WP_212934309.1">
    <property type="nucleotide sequence ID" value="NZ_BORC01000009.1"/>
</dbReference>
<evidence type="ECO:0000259" key="3">
    <source>
        <dbReference type="PROSITE" id="PS51000"/>
    </source>
</evidence>
<dbReference type="InterPro" id="IPR051534">
    <property type="entry name" value="CBASS_pafABC_assoc_protein"/>
</dbReference>
<dbReference type="Pfam" id="PF13280">
    <property type="entry name" value="WYL"/>
    <property type="match status" value="1"/>
</dbReference>
<keyword evidence="1" id="KW-0805">Transcription regulation</keyword>
<reference evidence="4" key="1">
    <citation type="submission" date="2021-03" db="EMBL/GenBank/DDBJ databases">
        <title>Antimicrobial resistance genes in bacteria isolated from Japanese honey, and their potential for conferring macrolide and lincosamide resistance in the American foulbrood pathogen Paenibacillus larvae.</title>
        <authorList>
            <person name="Okamoto M."/>
            <person name="Kumagai M."/>
            <person name="Kanamori H."/>
            <person name="Takamatsu D."/>
        </authorList>
    </citation>
    <scope>NUCLEOTIDE SEQUENCE</scope>
    <source>
        <strain evidence="4">J27TS8</strain>
    </source>
</reference>
<dbReference type="PANTHER" id="PTHR34580:SF1">
    <property type="entry name" value="PROTEIN PAFC"/>
    <property type="match status" value="1"/>
</dbReference>
<protein>
    <submittedName>
        <fullName evidence="4">Transcriptional regulator</fullName>
    </submittedName>
</protein>
<evidence type="ECO:0000256" key="2">
    <source>
        <dbReference type="ARBA" id="ARBA00023163"/>
    </source>
</evidence>
<dbReference type="InterPro" id="IPR057727">
    <property type="entry name" value="WCX_dom"/>
</dbReference>
<dbReference type="Gene3D" id="1.10.10.10">
    <property type="entry name" value="Winged helix-like DNA-binding domain superfamily/Winged helix DNA-binding domain"/>
    <property type="match status" value="1"/>
</dbReference>
<dbReference type="InterPro" id="IPR028349">
    <property type="entry name" value="PafC-like"/>
</dbReference>
<comment type="caution">
    <text evidence="4">The sequence shown here is derived from an EMBL/GenBank/DDBJ whole genome shotgun (WGS) entry which is preliminary data.</text>
</comment>
<dbReference type="PIRSF" id="PIRSF016838">
    <property type="entry name" value="PafC"/>
    <property type="match status" value="1"/>
</dbReference>
<dbReference type="PROSITE" id="PS51000">
    <property type="entry name" value="HTH_DEOR_2"/>
    <property type="match status" value="1"/>
</dbReference>
<dbReference type="SUPFAM" id="SSF46785">
    <property type="entry name" value="Winged helix' DNA-binding domain"/>
    <property type="match status" value="1"/>
</dbReference>
<evidence type="ECO:0000313" key="4">
    <source>
        <dbReference type="EMBL" id="GIN63944.1"/>
    </source>
</evidence>
<feature type="domain" description="HTH deoR-type" evidence="3">
    <location>
        <begin position="2"/>
        <end position="61"/>
    </location>
</feature>
<dbReference type="InterPro" id="IPR036390">
    <property type="entry name" value="WH_DNA-bd_sf"/>
</dbReference>
<accession>A0A919WLS4</accession>
<dbReference type="PANTHER" id="PTHR34580">
    <property type="match status" value="1"/>
</dbReference>
<dbReference type="InterPro" id="IPR036388">
    <property type="entry name" value="WH-like_DNA-bd_sf"/>
</dbReference>
<dbReference type="EMBL" id="BORC01000009">
    <property type="protein sequence ID" value="GIN63944.1"/>
    <property type="molecule type" value="Genomic_DNA"/>
</dbReference>
<name>A0A919WLS4_9BACI</name>
<proteinExistence type="predicted"/>
<dbReference type="Pfam" id="PF08279">
    <property type="entry name" value="HTH_11"/>
    <property type="match status" value="1"/>
</dbReference>
<dbReference type="Proteomes" id="UP000682111">
    <property type="component" value="Unassembled WGS sequence"/>
</dbReference>
<sequence length="310" mass="36507">MKIERLIAIIMILLERDNVPTSELAEKLEVSRRTIFRDIDTLNLAGLPIVVTRGSNGGVSLMNSYKVDRKLFTPKDVHKIITSLQSYQQLLQNKEISTILTKLHSMSENNENLSHNVHYERVSVDLTLNEGNHSLRDILSKIEAAMSNFQYLIFNYMDKNGQNSLRKVEPYHIVFKESSWYLQAFSMERDDYRIFKVARMEKVTISDETFSPRKFAPIRMDGSDWMEEKVPVMIKIDKSIRDRVIERFGEEYIVEKKESEYIAKYPIVDNEEGYNVLLRFGNKCEIIEPVTIREKFKRYLREIAQRYENN</sequence>
<dbReference type="InterPro" id="IPR001034">
    <property type="entry name" value="DeoR_HTH"/>
</dbReference>